<sequence length="117" mass="13201">MVRLCGGKLLQLETVWFGRRLGVSIIGALQCPLSNLSPIGHIIEDMKALLPTITENICTHVRRQANIIAHCLARYCLSIGSNCQWLYSPPPFIVDLLVEESMEMDCTVFIGFWLIWP</sequence>
<gene>
    <name evidence="1" type="ORF">DVH24_006916</name>
</gene>
<proteinExistence type="predicted"/>
<evidence type="ECO:0008006" key="3">
    <source>
        <dbReference type="Google" id="ProtNLM"/>
    </source>
</evidence>
<protein>
    <recommendedName>
        <fullName evidence="3">RNase H type-1 domain-containing protein</fullName>
    </recommendedName>
</protein>
<accession>A0A498JC80</accession>
<evidence type="ECO:0000313" key="2">
    <source>
        <dbReference type="Proteomes" id="UP000290289"/>
    </source>
</evidence>
<reference evidence="1 2" key="1">
    <citation type="submission" date="2018-10" db="EMBL/GenBank/DDBJ databases">
        <title>A high-quality apple genome assembly.</title>
        <authorList>
            <person name="Hu J."/>
        </authorList>
    </citation>
    <scope>NUCLEOTIDE SEQUENCE [LARGE SCALE GENOMIC DNA]</scope>
    <source>
        <strain evidence="2">cv. HFTH1</strain>
        <tissue evidence="1">Young leaf</tissue>
    </source>
</reference>
<keyword evidence="2" id="KW-1185">Reference proteome</keyword>
<organism evidence="1 2">
    <name type="scientific">Malus domestica</name>
    <name type="common">Apple</name>
    <name type="synonym">Pyrus malus</name>
    <dbReference type="NCBI Taxonomy" id="3750"/>
    <lineage>
        <taxon>Eukaryota</taxon>
        <taxon>Viridiplantae</taxon>
        <taxon>Streptophyta</taxon>
        <taxon>Embryophyta</taxon>
        <taxon>Tracheophyta</taxon>
        <taxon>Spermatophyta</taxon>
        <taxon>Magnoliopsida</taxon>
        <taxon>eudicotyledons</taxon>
        <taxon>Gunneridae</taxon>
        <taxon>Pentapetalae</taxon>
        <taxon>rosids</taxon>
        <taxon>fabids</taxon>
        <taxon>Rosales</taxon>
        <taxon>Rosaceae</taxon>
        <taxon>Amygdaloideae</taxon>
        <taxon>Maleae</taxon>
        <taxon>Malus</taxon>
    </lineage>
</organism>
<name>A0A498JC80_MALDO</name>
<dbReference type="Proteomes" id="UP000290289">
    <property type="component" value="Chromosome 8"/>
</dbReference>
<dbReference type="EMBL" id="RDQH01000334">
    <property type="protein sequence ID" value="RXH90971.1"/>
    <property type="molecule type" value="Genomic_DNA"/>
</dbReference>
<comment type="caution">
    <text evidence="1">The sequence shown here is derived from an EMBL/GenBank/DDBJ whole genome shotgun (WGS) entry which is preliminary data.</text>
</comment>
<evidence type="ECO:0000313" key="1">
    <source>
        <dbReference type="EMBL" id="RXH90971.1"/>
    </source>
</evidence>
<dbReference type="AlphaFoldDB" id="A0A498JC80"/>